<accession>A0A6C0H179</accession>
<proteinExistence type="predicted"/>
<protein>
    <submittedName>
        <fullName evidence="1">Uncharacterized protein</fullName>
    </submittedName>
</protein>
<dbReference type="EMBL" id="MN739838">
    <property type="protein sequence ID" value="QHT74140.1"/>
    <property type="molecule type" value="Genomic_DNA"/>
</dbReference>
<dbReference type="AlphaFoldDB" id="A0A6C0H179"/>
<sequence>MNNNLIELANVIFKDPIKDPFSVQIELTEFNSQEDLFEVLLHLFIYGYKLKKLNINNITDLKPYFRCIGVNLNIEIIPYSELDFLINEKYLTRYCNISGHTFEDYELNNVKFILSRNFKETTKIENMYACYVHEINNNFDESFISFISFDFKFTS</sequence>
<evidence type="ECO:0000313" key="1">
    <source>
        <dbReference type="EMBL" id="QHT74140.1"/>
    </source>
</evidence>
<reference evidence="1" key="1">
    <citation type="journal article" date="2020" name="Nature">
        <title>Giant virus diversity and host interactions through global metagenomics.</title>
        <authorList>
            <person name="Schulz F."/>
            <person name="Roux S."/>
            <person name="Paez-Espino D."/>
            <person name="Jungbluth S."/>
            <person name="Walsh D.A."/>
            <person name="Denef V.J."/>
            <person name="McMahon K.D."/>
            <person name="Konstantinidis K.T."/>
            <person name="Eloe-Fadrosh E.A."/>
            <person name="Kyrpides N.C."/>
            <person name="Woyke T."/>
        </authorList>
    </citation>
    <scope>NUCLEOTIDE SEQUENCE</scope>
    <source>
        <strain evidence="1">GVMAG-M-3300023179-4</strain>
    </source>
</reference>
<name>A0A6C0H179_9ZZZZ</name>
<organism evidence="1">
    <name type="scientific">viral metagenome</name>
    <dbReference type="NCBI Taxonomy" id="1070528"/>
    <lineage>
        <taxon>unclassified sequences</taxon>
        <taxon>metagenomes</taxon>
        <taxon>organismal metagenomes</taxon>
    </lineage>
</organism>